<organism evidence="2 3">
    <name type="scientific">Marisediminitalea aggregata</name>
    <dbReference type="NCBI Taxonomy" id="634436"/>
    <lineage>
        <taxon>Bacteria</taxon>
        <taxon>Pseudomonadati</taxon>
        <taxon>Pseudomonadota</taxon>
        <taxon>Gammaproteobacteria</taxon>
        <taxon>Alteromonadales</taxon>
        <taxon>Alteromonadaceae</taxon>
        <taxon>Marisediminitalea</taxon>
    </lineage>
</organism>
<dbReference type="AlphaFoldDB" id="A0A1M5HK30"/>
<accession>A0A1M5HK30</accession>
<name>A0A1M5HK30_9ALTE</name>
<dbReference type="RefSeq" id="WP_073320170.1">
    <property type="nucleotide sequence ID" value="NZ_FQWD01000002.1"/>
</dbReference>
<proteinExistence type="predicted"/>
<keyword evidence="1" id="KW-0175">Coiled coil</keyword>
<sequence length="65" mass="7484">MSFLTIEYSSQEAHRAIQEANARMEQVEVLLSNLLALRHPEDDKFIIPFDDVIVSLETAVKQLRI</sequence>
<feature type="coiled-coil region" evidence="1">
    <location>
        <begin position="10"/>
        <end position="37"/>
    </location>
</feature>
<evidence type="ECO:0000256" key="1">
    <source>
        <dbReference type="SAM" id="Coils"/>
    </source>
</evidence>
<dbReference type="EMBL" id="FQWD01000002">
    <property type="protein sequence ID" value="SHG16314.1"/>
    <property type="molecule type" value="Genomic_DNA"/>
</dbReference>
<dbReference type="OrthoDB" id="6388800at2"/>
<evidence type="ECO:0000313" key="2">
    <source>
        <dbReference type="EMBL" id="SHG16314.1"/>
    </source>
</evidence>
<dbReference type="Proteomes" id="UP000184520">
    <property type="component" value="Unassembled WGS sequence"/>
</dbReference>
<evidence type="ECO:0000313" key="3">
    <source>
        <dbReference type="Proteomes" id="UP000184520"/>
    </source>
</evidence>
<gene>
    <name evidence="2" type="ORF">SAMN05216361_1505</name>
</gene>
<reference evidence="3" key="1">
    <citation type="submission" date="2016-11" db="EMBL/GenBank/DDBJ databases">
        <authorList>
            <person name="Varghese N."/>
            <person name="Submissions S."/>
        </authorList>
    </citation>
    <scope>NUCLEOTIDE SEQUENCE [LARGE SCALE GENOMIC DNA]</scope>
    <source>
        <strain evidence="3">CGMCC 1.8995</strain>
    </source>
</reference>
<keyword evidence="3" id="KW-1185">Reference proteome</keyword>
<protein>
    <submittedName>
        <fullName evidence="2">Uncharacterized protein</fullName>
    </submittedName>
</protein>